<name>A0A644XGG6_9ZZZZ</name>
<dbReference type="EMBL" id="VSSQ01002426">
    <property type="protein sequence ID" value="MPM15336.1"/>
    <property type="molecule type" value="Genomic_DNA"/>
</dbReference>
<gene>
    <name evidence="1" type="ORF">SDC9_61704</name>
</gene>
<organism evidence="1">
    <name type="scientific">bioreactor metagenome</name>
    <dbReference type="NCBI Taxonomy" id="1076179"/>
    <lineage>
        <taxon>unclassified sequences</taxon>
        <taxon>metagenomes</taxon>
        <taxon>ecological metagenomes</taxon>
    </lineage>
</organism>
<reference evidence="1" key="1">
    <citation type="submission" date="2019-08" db="EMBL/GenBank/DDBJ databases">
        <authorList>
            <person name="Kucharzyk K."/>
            <person name="Murdoch R.W."/>
            <person name="Higgins S."/>
            <person name="Loffler F."/>
        </authorList>
    </citation>
    <scope>NUCLEOTIDE SEQUENCE</scope>
</reference>
<dbReference type="AlphaFoldDB" id="A0A644XGG6"/>
<accession>A0A644XGG6</accession>
<protein>
    <submittedName>
        <fullName evidence="1">Uncharacterized protein</fullName>
    </submittedName>
</protein>
<comment type="caution">
    <text evidence="1">The sequence shown here is derived from an EMBL/GenBank/DDBJ whole genome shotgun (WGS) entry which is preliminary data.</text>
</comment>
<sequence>MDQQAFFENRPFWSGSVNLLDGTIEEVHSYQEAQAADFHHSLYFSEPQIEKMSNGECAFFWIESTGVIQGVWRDKINDELIKKIAEQITFHEKIKKDRRDSLSANIYILSACDAWAGTDSMRTLGVTTDETMLYAMLAAKIKAGDMEYGGFDGEEAWHCFQKDFKNEEVNFNKLQYGFVQTYEDMQITEPISLAEFPEAAAAYEEITGAKAKAEIAKLELESQSLVYSVVEVRTDFGYQCFMLPGICDRDMLESSDQFQELMEDEAGSEVNASVYSYCVGNGESQYPSEEQLKIIEDYQDELEDEYGIDPLQSDFISFYYEAEQEY</sequence>
<evidence type="ECO:0000313" key="1">
    <source>
        <dbReference type="EMBL" id="MPM15336.1"/>
    </source>
</evidence>
<proteinExistence type="predicted"/>